<evidence type="ECO:0000313" key="3">
    <source>
        <dbReference type="EMBL" id="RZT93720.1"/>
    </source>
</evidence>
<dbReference type="GO" id="GO:0016817">
    <property type="term" value="F:hydrolase activity, acting on acid anhydrides"/>
    <property type="evidence" value="ECO:0007669"/>
    <property type="project" value="InterPro"/>
</dbReference>
<dbReference type="Pfam" id="PF08707">
    <property type="entry name" value="PriCT_2"/>
    <property type="match status" value="1"/>
</dbReference>
<dbReference type="OrthoDB" id="110640at2"/>
<evidence type="ECO:0000313" key="4">
    <source>
        <dbReference type="Proteomes" id="UP000293671"/>
    </source>
</evidence>
<dbReference type="Pfam" id="PF19263">
    <property type="entry name" value="DUF5906"/>
    <property type="match status" value="1"/>
</dbReference>
<gene>
    <name evidence="3" type="ORF">EV670_3272</name>
</gene>
<dbReference type="RefSeq" id="WP_130434117.1">
    <property type="nucleotide sequence ID" value="NZ_SHKP01000008.1"/>
</dbReference>
<sequence length="745" mass="81654">MTAAATGYRPPATLPEELKALKGWLVWRLVQLPGESKLRKVPYYVSGKPRKNHGTEEDRAQLATFDQAAGACAKGGYSGLGLAILPDFGVVALDFDRVAAGGDIDPRVAALVDGTYAEFSPSGTGVRAFFKGSLPSRKNNDPAPGEFEVEVFGTSGFVTVTGNVLPDCELFGNDTTLAPITPAVRALFAQRFGAAAMPGATGDDDADWLLSVSPKVGLSIDDARRLLEGVSADCGYDDWLGVGQALHHEFDGSDEGLALFRAWSNTGAKPAADKTITGKWASFGRYTGQPRSMAWVLKAAKEQRAVNPELEDFWAYLPQHNYLFVPTRELWPGGSVNGHVKNWPTNPVNGKPIRPSDWLDKHRSLQQMTWWPGASEIIENRAVFDGGVVDKDGVRVFNLYREAEPFEGNALQVAPWRDHLRAVYPEDADHIERWLAHRVQRPGEKLNHALVLGGVPGIGKDTLLEPVKRAVGAWNWQDIGPQQVLGNFNGWAKAVVVRLSEARDLGDVSRYALYEGTKTYIAAPPDVIRVNEKNLREHYVVNVLGLVITTNHRSDGLYLPADDRRHYVAWSDRTKEEFGDAYWRWLWAWLDDGGAANVAAYLRSLDLSGFNPKASPPKTPAFWVMVAAGEAPESNELRDAIGALEFCDAFTLSDLVDVAGTSGLAYELNDRKHRRSLPHKFERVGYVPVRNPDAKDGAWVIGGRRQSVYSRADLAYSDQVRAARALRGIGGIGEVGEVPPGRLKV</sequence>
<feature type="domain" description="Primase C-terminal 2" evidence="1">
    <location>
        <begin position="223"/>
        <end position="300"/>
    </location>
</feature>
<accession>A0A4Q7VDC9</accession>
<comment type="caution">
    <text evidence="3">The sequence shown here is derived from an EMBL/GenBank/DDBJ whole genome shotgun (WGS) entry which is preliminary data.</text>
</comment>
<keyword evidence="4" id="KW-1185">Reference proteome</keyword>
<evidence type="ECO:0000259" key="1">
    <source>
        <dbReference type="Pfam" id="PF08707"/>
    </source>
</evidence>
<protein>
    <submittedName>
        <fullName evidence="3">Primase-polymerase (Primpol)-like protein</fullName>
    </submittedName>
</protein>
<reference evidence="3 4" key="1">
    <citation type="submission" date="2019-02" db="EMBL/GenBank/DDBJ databases">
        <title>Genomic Encyclopedia of Type Strains, Phase IV (KMG-IV): sequencing the most valuable type-strain genomes for metagenomic binning, comparative biology and taxonomic classification.</title>
        <authorList>
            <person name="Goeker M."/>
        </authorList>
    </citation>
    <scope>NUCLEOTIDE SEQUENCE [LARGE SCALE GENOMIC DNA]</scope>
    <source>
        <strain evidence="3 4">DSM 19570</strain>
    </source>
</reference>
<dbReference type="InterPro" id="IPR045455">
    <property type="entry name" value="NrS-1_pol-like_helicase"/>
</dbReference>
<dbReference type="Proteomes" id="UP000293671">
    <property type="component" value="Unassembled WGS sequence"/>
</dbReference>
<name>A0A4Q7VDC9_9BURK</name>
<organism evidence="3 4">
    <name type="scientific">Rivibacter subsaxonicus</name>
    <dbReference type="NCBI Taxonomy" id="457575"/>
    <lineage>
        <taxon>Bacteria</taxon>
        <taxon>Pseudomonadati</taxon>
        <taxon>Pseudomonadota</taxon>
        <taxon>Betaproteobacteria</taxon>
        <taxon>Burkholderiales</taxon>
        <taxon>Rivibacter</taxon>
    </lineage>
</organism>
<proteinExistence type="predicted"/>
<feature type="domain" description="NrS-1 polymerase-like helicase" evidence="2">
    <location>
        <begin position="454"/>
        <end position="565"/>
    </location>
</feature>
<evidence type="ECO:0000259" key="2">
    <source>
        <dbReference type="Pfam" id="PF19263"/>
    </source>
</evidence>
<dbReference type="AlphaFoldDB" id="A0A4Q7VDC9"/>
<dbReference type="EMBL" id="SHKP01000008">
    <property type="protein sequence ID" value="RZT93720.1"/>
    <property type="molecule type" value="Genomic_DNA"/>
</dbReference>
<dbReference type="InterPro" id="IPR014819">
    <property type="entry name" value="PriCT_2"/>
</dbReference>